<dbReference type="EMBL" id="VSWD01000010">
    <property type="protein sequence ID" value="KAK3089647.1"/>
    <property type="molecule type" value="Genomic_DNA"/>
</dbReference>
<comment type="caution">
    <text evidence="5">The sequence shown here is derived from an EMBL/GenBank/DDBJ whole genome shotgun (WGS) entry which is preliminary data.</text>
</comment>
<dbReference type="InterPro" id="IPR024055">
    <property type="entry name" value="TIF2_asu_C"/>
</dbReference>
<evidence type="ECO:0000256" key="1">
    <source>
        <dbReference type="ARBA" id="ARBA00007223"/>
    </source>
</evidence>
<dbReference type="PANTHER" id="PTHR10602">
    <property type="entry name" value="EUKARYOTIC TRANSLATION INITIATION FACTOR 2 SUBUNIT 1"/>
    <property type="match status" value="1"/>
</dbReference>
<dbReference type="GO" id="GO:0003743">
    <property type="term" value="F:translation initiation factor activity"/>
    <property type="evidence" value="ECO:0007669"/>
    <property type="project" value="UniProtKB-KW"/>
</dbReference>
<feature type="region of interest" description="Disordered" evidence="4">
    <location>
        <begin position="104"/>
        <end position="140"/>
    </location>
</feature>
<dbReference type="AlphaFoldDB" id="A0AA88XSI5"/>
<dbReference type="GO" id="GO:0033290">
    <property type="term" value="C:eukaryotic 48S preinitiation complex"/>
    <property type="evidence" value="ECO:0007669"/>
    <property type="project" value="TreeGrafter"/>
</dbReference>
<dbReference type="FunFam" id="3.30.70.1130:FF:000001">
    <property type="entry name" value="Eukaryotic translation initiation factor 2 subunit 1"/>
    <property type="match status" value="1"/>
</dbReference>
<proteinExistence type="inferred from homology"/>
<evidence type="ECO:0000313" key="6">
    <source>
        <dbReference type="Proteomes" id="UP001186944"/>
    </source>
</evidence>
<accession>A0AA88XSI5</accession>
<reference evidence="5" key="1">
    <citation type="submission" date="2019-08" db="EMBL/GenBank/DDBJ databases">
        <title>The improved chromosome-level genome for the pearl oyster Pinctada fucata martensii using PacBio sequencing and Hi-C.</title>
        <authorList>
            <person name="Zheng Z."/>
        </authorList>
    </citation>
    <scope>NUCLEOTIDE SEQUENCE</scope>
    <source>
        <strain evidence="5">ZZ-2019</strain>
        <tissue evidence="5">Adductor muscle</tissue>
    </source>
</reference>
<feature type="compositionally biased region" description="Acidic residues" evidence="4">
    <location>
        <begin position="113"/>
        <end position="124"/>
    </location>
</feature>
<evidence type="ECO:0000256" key="4">
    <source>
        <dbReference type="SAM" id="MobiDB-lite"/>
    </source>
</evidence>
<keyword evidence="2" id="KW-0396">Initiation factor</keyword>
<evidence type="ECO:0000256" key="3">
    <source>
        <dbReference type="ARBA" id="ARBA00022917"/>
    </source>
</evidence>
<organism evidence="5 6">
    <name type="scientific">Pinctada imbricata</name>
    <name type="common">Atlantic pearl-oyster</name>
    <name type="synonym">Pinctada martensii</name>
    <dbReference type="NCBI Taxonomy" id="66713"/>
    <lineage>
        <taxon>Eukaryota</taxon>
        <taxon>Metazoa</taxon>
        <taxon>Spiralia</taxon>
        <taxon>Lophotrochozoa</taxon>
        <taxon>Mollusca</taxon>
        <taxon>Bivalvia</taxon>
        <taxon>Autobranchia</taxon>
        <taxon>Pteriomorphia</taxon>
        <taxon>Pterioida</taxon>
        <taxon>Pterioidea</taxon>
        <taxon>Pteriidae</taxon>
        <taxon>Pinctada</taxon>
    </lineage>
</organism>
<dbReference type="GO" id="GO:0003723">
    <property type="term" value="F:RNA binding"/>
    <property type="evidence" value="ECO:0007669"/>
    <property type="project" value="InterPro"/>
</dbReference>
<sequence>MSISDIEVACTNYEGVDAVKRALKSGLALSTEVMPIKINLIAPPLYVMTTTTLERSDGLEMLNKAIGVIKENIEEAGGIFNIQKAPRVVSDTDEIELAKQLQQLEDQNREVAGDSDEDEEEVEGMGEVKMGSDDEGEAED</sequence>
<dbReference type="PANTHER" id="PTHR10602:SF0">
    <property type="entry name" value="EUKARYOTIC TRANSLATION INITIATION FACTOR 2 SUBUNIT 1"/>
    <property type="match status" value="1"/>
</dbReference>
<comment type="similarity">
    <text evidence="1">Belongs to the eIF-2-alpha family.</text>
</comment>
<name>A0AA88XSI5_PINIB</name>
<dbReference type="SUPFAM" id="SSF110993">
    <property type="entry name" value="eIF-2-alpha, C-terminal domain"/>
    <property type="match status" value="1"/>
</dbReference>
<dbReference type="GO" id="GO:0005850">
    <property type="term" value="C:eukaryotic translation initiation factor 2 complex"/>
    <property type="evidence" value="ECO:0007669"/>
    <property type="project" value="TreeGrafter"/>
</dbReference>
<keyword evidence="3" id="KW-0648">Protein biosynthesis</keyword>
<dbReference type="GO" id="GO:0043022">
    <property type="term" value="F:ribosome binding"/>
    <property type="evidence" value="ECO:0007669"/>
    <property type="project" value="TreeGrafter"/>
</dbReference>
<dbReference type="InterPro" id="IPR011488">
    <property type="entry name" value="TIF_2_asu"/>
</dbReference>
<evidence type="ECO:0000313" key="5">
    <source>
        <dbReference type="EMBL" id="KAK3089647.1"/>
    </source>
</evidence>
<keyword evidence="6" id="KW-1185">Reference proteome</keyword>
<evidence type="ECO:0000256" key="2">
    <source>
        <dbReference type="ARBA" id="ARBA00022540"/>
    </source>
</evidence>
<gene>
    <name evidence="5" type="ORF">FSP39_005315</name>
</gene>
<dbReference type="Gene3D" id="3.30.70.1130">
    <property type="entry name" value="EIF_2_alpha"/>
    <property type="match status" value="1"/>
</dbReference>
<dbReference type="Pfam" id="PF07541">
    <property type="entry name" value="EIF_2_alpha"/>
    <property type="match status" value="1"/>
</dbReference>
<evidence type="ECO:0008006" key="7">
    <source>
        <dbReference type="Google" id="ProtNLM"/>
    </source>
</evidence>
<protein>
    <recommendedName>
        <fullName evidence="7">Eukaryotic translation initiation factor 2 subunit 1</fullName>
    </recommendedName>
</protein>
<dbReference type="Proteomes" id="UP001186944">
    <property type="component" value="Unassembled WGS sequence"/>
</dbReference>